<reference evidence="3" key="1">
    <citation type="submission" date="2022-01" db="EMBL/GenBank/DDBJ databases">
        <title>Genome Sequence Resource for Two Populations of Ditylenchus destructor, the Migratory Endoparasitic Phytonematode.</title>
        <authorList>
            <person name="Zhang H."/>
            <person name="Lin R."/>
            <person name="Xie B."/>
        </authorList>
    </citation>
    <scope>NUCLEOTIDE SEQUENCE</scope>
    <source>
        <strain evidence="3">BazhouSP</strain>
    </source>
</reference>
<dbReference type="PANTHER" id="PTHR23280">
    <property type="entry name" value="4.1 G PROTEIN"/>
    <property type="match status" value="1"/>
</dbReference>
<dbReference type="Pfam" id="PF00373">
    <property type="entry name" value="FERM_M"/>
    <property type="match status" value="1"/>
</dbReference>
<dbReference type="Pfam" id="PF09380">
    <property type="entry name" value="FERM_C"/>
    <property type="match status" value="1"/>
</dbReference>
<dbReference type="SUPFAM" id="SSF47031">
    <property type="entry name" value="Second domain of FERM"/>
    <property type="match status" value="1"/>
</dbReference>
<proteinExistence type="predicted"/>
<organism evidence="3 4">
    <name type="scientific">Ditylenchus destructor</name>
    <dbReference type="NCBI Taxonomy" id="166010"/>
    <lineage>
        <taxon>Eukaryota</taxon>
        <taxon>Metazoa</taxon>
        <taxon>Ecdysozoa</taxon>
        <taxon>Nematoda</taxon>
        <taxon>Chromadorea</taxon>
        <taxon>Rhabditida</taxon>
        <taxon>Tylenchina</taxon>
        <taxon>Tylenchomorpha</taxon>
        <taxon>Sphaerularioidea</taxon>
        <taxon>Anguinidae</taxon>
        <taxon>Anguininae</taxon>
        <taxon>Ditylenchus</taxon>
    </lineage>
</organism>
<feature type="compositionally biased region" description="Polar residues" evidence="1">
    <location>
        <begin position="35"/>
        <end position="44"/>
    </location>
</feature>
<dbReference type="Gene3D" id="2.30.29.30">
    <property type="entry name" value="Pleckstrin-homology domain (PH domain)/Phosphotyrosine-binding domain (PTB)"/>
    <property type="match status" value="1"/>
</dbReference>
<feature type="region of interest" description="Disordered" evidence="1">
    <location>
        <begin position="630"/>
        <end position="664"/>
    </location>
</feature>
<dbReference type="SMART" id="SM01195">
    <property type="entry name" value="FA"/>
    <property type="match status" value="1"/>
</dbReference>
<dbReference type="Pfam" id="PF08736">
    <property type="entry name" value="FA"/>
    <property type="match status" value="1"/>
</dbReference>
<dbReference type="Gene3D" id="1.20.80.10">
    <property type="match status" value="1"/>
</dbReference>
<dbReference type="SUPFAM" id="SSF50729">
    <property type="entry name" value="PH domain-like"/>
    <property type="match status" value="1"/>
</dbReference>
<keyword evidence="4" id="KW-1185">Reference proteome</keyword>
<dbReference type="InterPro" id="IPR011993">
    <property type="entry name" value="PH-like_dom_sf"/>
</dbReference>
<dbReference type="EMBL" id="JAKKPZ010000082">
    <property type="protein sequence ID" value="KAI1703464.1"/>
    <property type="molecule type" value="Genomic_DNA"/>
</dbReference>
<dbReference type="InterPro" id="IPR014847">
    <property type="entry name" value="FA"/>
</dbReference>
<dbReference type="InterPro" id="IPR035963">
    <property type="entry name" value="FERM_2"/>
</dbReference>
<dbReference type="GO" id="GO:0031032">
    <property type="term" value="P:actomyosin structure organization"/>
    <property type="evidence" value="ECO:0007669"/>
    <property type="project" value="TreeGrafter"/>
</dbReference>
<dbReference type="PROSITE" id="PS00661">
    <property type="entry name" value="FERM_2"/>
    <property type="match status" value="1"/>
</dbReference>
<dbReference type="CDD" id="cd14473">
    <property type="entry name" value="FERM_B-lobe"/>
    <property type="match status" value="1"/>
</dbReference>
<dbReference type="InterPro" id="IPR029071">
    <property type="entry name" value="Ubiquitin-like_domsf"/>
</dbReference>
<evidence type="ECO:0000256" key="1">
    <source>
        <dbReference type="SAM" id="MobiDB-lite"/>
    </source>
</evidence>
<dbReference type="Pfam" id="PF09379">
    <property type="entry name" value="FERM_N"/>
    <property type="match status" value="1"/>
</dbReference>
<comment type="caution">
    <text evidence="3">The sequence shown here is derived from an EMBL/GenBank/DDBJ whole genome shotgun (WGS) entry which is preliminary data.</text>
</comment>
<dbReference type="PROSITE" id="PS00660">
    <property type="entry name" value="FERM_1"/>
    <property type="match status" value="1"/>
</dbReference>
<dbReference type="InterPro" id="IPR018979">
    <property type="entry name" value="FERM_N"/>
</dbReference>
<evidence type="ECO:0000313" key="4">
    <source>
        <dbReference type="Proteomes" id="UP001201812"/>
    </source>
</evidence>
<dbReference type="SMART" id="SM00295">
    <property type="entry name" value="B41"/>
    <property type="match status" value="1"/>
</dbReference>
<feature type="region of interest" description="Disordered" evidence="1">
    <location>
        <begin position="405"/>
        <end position="453"/>
    </location>
</feature>
<dbReference type="PRINTS" id="PR00935">
    <property type="entry name" value="BAND41"/>
</dbReference>
<feature type="region of interest" description="Disordered" evidence="1">
    <location>
        <begin position="1"/>
        <end position="46"/>
    </location>
</feature>
<accession>A0AAD4QV87</accession>
<sequence>MIQHRFGSGSYNLRESEDIPPPLPATAETHPKHTSLPSTSNLNPSGALKKKVNFLTNGSGTESKVQSSTSLAPAPTQNYVCTVYFLDDTEKEFQIQKNAIGEVLINKVFDHLELIERDFFGLQFVSLLDNNSARMRWLDAKKNIKRQIICPPFHFYFRVKFYVSDPGRLIEEYTRYHVYLQLRRDLLDGKLVSEQEASTSTGLEVAALLGSYALQSELGDYCPEEHDSLDYLRGFQLLPVQSMALLQRIAHLHKFHNGQSPADAEFHFLLEAKRLPLYGFDVYDAKDGTHHPIMVGVNCAGVSVFESRRIVNSFPWAAIVKLSFKRKTFLLRIKTVDSKNEEIDTELSFNALSPQNCKMLWKSCIEHHTFFRLIAPPALPNKKLFHLGSKFRYSGRTEFQTIQDMKRRQHKLGQPHSPSELERRRQSSSSVGGVSQDSCSTNESPADFHPGHFQREFPHQKMAHGFSENSPNFGRQTQSAMCDSDFDPGRFYSPDDVLSANLGAEMMWSLYFVQVLDLKCNQVDQTQPLTRPNYRLRSHSARHPNPDIQSMPSNALPASMLNSTTSTATTSGISTSSTMGLSVTTRDLDESFGLVEYSLIDAVTPEPTQYGQASGSGPAQLEALESLLRSVSCSGSKSPSPEALSETSEQPDTSESEEFIGGQNLENCSGNCSGNSSNRDCVPAKNFTEAGQGFAESAAPIQMINPVSARNSCTLIAVGFLLDTPQQLANPLFID</sequence>
<dbReference type="PROSITE" id="PS50057">
    <property type="entry name" value="FERM_3"/>
    <property type="match status" value="1"/>
</dbReference>
<dbReference type="InterPro" id="IPR019747">
    <property type="entry name" value="FERM_CS"/>
</dbReference>
<feature type="compositionally biased region" description="Low complexity" evidence="1">
    <location>
        <begin position="427"/>
        <end position="440"/>
    </location>
</feature>
<evidence type="ECO:0000259" key="2">
    <source>
        <dbReference type="PROSITE" id="PS50057"/>
    </source>
</evidence>
<protein>
    <submittedName>
        <fullName evidence="3">FERM central domain-containing protein</fullName>
    </submittedName>
</protein>
<dbReference type="AlphaFoldDB" id="A0AAD4QV87"/>
<dbReference type="PANTHER" id="PTHR23280:SF27">
    <property type="entry name" value="TYROSINE-PROTEIN PHOSPHATASE NON-RECEPTOR TYPE"/>
    <property type="match status" value="1"/>
</dbReference>
<name>A0AAD4QV87_9BILA</name>
<dbReference type="Proteomes" id="UP001201812">
    <property type="component" value="Unassembled WGS sequence"/>
</dbReference>
<dbReference type="FunFam" id="2.30.29.30:FF:000002">
    <property type="entry name" value="Band 4.1-like protein 5 isoform 1"/>
    <property type="match status" value="1"/>
</dbReference>
<dbReference type="GO" id="GO:0005856">
    <property type="term" value="C:cytoskeleton"/>
    <property type="evidence" value="ECO:0007669"/>
    <property type="project" value="TreeGrafter"/>
</dbReference>
<dbReference type="SUPFAM" id="SSF54236">
    <property type="entry name" value="Ubiquitin-like"/>
    <property type="match status" value="1"/>
</dbReference>
<dbReference type="InterPro" id="IPR019748">
    <property type="entry name" value="FERM_central"/>
</dbReference>
<feature type="compositionally biased region" description="Low complexity" evidence="1">
    <location>
        <begin position="630"/>
        <end position="640"/>
    </location>
</feature>
<dbReference type="InterPro" id="IPR019749">
    <property type="entry name" value="Band_41_domain"/>
</dbReference>
<dbReference type="InterPro" id="IPR018980">
    <property type="entry name" value="FERM_PH-like_C"/>
</dbReference>
<gene>
    <name evidence="3" type="ORF">DdX_14888</name>
</gene>
<dbReference type="SMART" id="SM01196">
    <property type="entry name" value="FERM_C"/>
    <property type="match status" value="1"/>
</dbReference>
<dbReference type="InterPro" id="IPR000299">
    <property type="entry name" value="FERM_domain"/>
</dbReference>
<dbReference type="InterPro" id="IPR014352">
    <property type="entry name" value="FERM/acyl-CoA-bd_prot_sf"/>
</dbReference>
<feature type="domain" description="FERM" evidence="2">
    <location>
        <begin position="79"/>
        <end position="375"/>
    </location>
</feature>
<dbReference type="Gene3D" id="3.10.20.90">
    <property type="entry name" value="Phosphatidylinositol 3-kinase Catalytic Subunit, Chain A, domain 1"/>
    <property type="match status" value="1"/>
</dbReference>
<evidence type="ECO:0000313" key="3">
    <source>
        <dbReference type="EMBL" id="KAI1703464.1"/>
    </source>
</evidence>